<dbReference type="Proteomes" id="UP001526446">
    <property type="component" value="Unassembled WGS sequence"/>
</dbReference>
<keyword evidence="1" id="KW-0732">Signal</keyword>
<feature type="signal peptide" evidence="1">
    <location>
        <begin position="1"/>
        <end position="27"/>
    </location>
</feature>
<comment type="caution">
    <text evidence="2">The sequence shown here is derived from an EMBL/GenBank/DDBJ whole genome shotgun (WGS) entry which is preliminary data.</text>
</comment>
<gene>
    <name evidence="2" type="ORF">OQ252_05845</name>
</gene>
<accession>A0ABT3Q6M2</accession>
<reference evidence="2 3" key="1">
    <citation type="submission" date="2022-11" db="EMBL/GenBank/DDBJ databases">
        <title>Genome sequencing of Acetobacter type strain.</title>
        <authorList>
            <person name="Heo J."/>
            <person name="Lee D."/>
            <person name="Han B.-H."/>
            <person name="Hong S.-B."/>
            <person name="Kwon S.-W."/>
        </authorList>
    </citation>
    <scope>NUCLEOTIDE SEQUENCE [LARGE SCALE GENOMIC DNA]</scope>
    <source>
        <strain evidence="2 3">KACC 21251</strain>
    </source>
</reference>
<evidence type="ECO:0000313" key="3">
    <source>
        <dbReference type="Proteomes" id="UP001526446"/>
    </source>
</evidence>
<dbReference type="EMBL" id="JAPIUX010000003">
    <property type="protein sequence ID" value="MCX2560922.1"/>
    <property type="molecule type" value="Genomic_DNA"/>
</dbReference>
<organism evidence="2 3">
    <name type="scientific">Acetobacter farinalis</name>
    <dbReference type="NCBI Taxonomy" id="1260984"/>
    <lineage>
        <taxon>Bacteria</taxon>
        <taxon>Pseudomonadati</taxon>
        <taxon>Pseudomonadota</taxon>
        <taxon>Alphaproteobacteria</taxon>
        <taxon>Acetobacterales</taxon>
        <taxon>Acetobacteraceae</taxon>
        <taxon>Acetobacter</taxon>
    </lineage>
</organism>
<evidence type="ECO:0000256" key="1">
    <source>
        <dbReference type="SAM" id="SignalP"/>
    </source>
</evidence>
<keyword evidence="3" id="KW-1185">Reference proteome</keyword>
<dbReference type="RefSeq" id="WP_166120901.1">
    <property type="nucleotide sequence ID" value="NZ_JAPIUX010000003.1"/>
</dbReference>
<sequence length="181" mass="17547">MTSSARIALATLALSCATALSAPAAHALSSKECHASFAAARTAGTLDGQSYKQFKAAKCDAAATPATTPAPAAAPAEAAKTAVTTPAAAATAPAAASAAAPAATPAAAAPAAAPAAATTAGVVFPSAIAPQYAKLSAGKGRMKTCLDQYNANKTTNGNANLKWIQKGGGYYSQCNTHLKAG</sequence>
<name>A0ABT3Q6M2_9PROT</name>
<feature type="chain" id="PRO_5046350210" evidence="1">
    <location>
        <begin position="28"/>
        <end position="181"/>
    </location>
</feature>
<evidence type="ECO:0000313" key="2">
    <source>
        <dbReference type="EMBL" id="MCX2560922.1"/>
    </source>
</evidence>
<protein>
    <submittedName>
        <fullName evidence="2">Uncharacterized protein</fullName>
    </submittedName>
</protein>
<proteinExistence type="predicted"/>